<proteinExistence type="predicted"/>
<gene>
    <name evidence="1" type="ORF">QRX50_38965</name>
</gene>
<evidence type="ECO:0000313" key="1">
    <source>
        <dbReference type="EMBL" id="WIX77329.1"/>
    </source>
</evidence>
<name>A0A9Y2ID53_9PSEU</name>
<organism evidence="1 2">
    <name type="scientific">Amycolatopsis carbonis</name>
    <dbReference type="NCBI Taxonomy" id="715471"/>
    <lineage>
        <taxon>Bacteria</taxon>
        <taxon>Bacillati</taxon>
        <taxon>Actinomycetota</taxon>
        <taxon>Actinomycetes</taxon>
        <taxon>Pseudonocardiales</taxon>
        <taxon>Pseudonocardiaceae</taxon>
        <taxon>Amycolatopsis</taxon>
    </lineage>
</organism>
<evidence type="ECO:0000313" key="2">
    <source>
        <dbReference type="Proteomes" id="UP001236014"/>
    </source>
</evidence>
<dbReference type="RefSeq" id="WP_285968070.1">
    <property type="nucleotide sequence ID" value="NZ_CP127294.1"/>
</dbReference>
<dbReference type="Proteomes" id="UP001236014">
    <property type="component" value="Chromosome"/>
</dbReference>
<dbReference type="AlphaFoldDB" id="A0A9Y2ID53"/>
<reference evidence="1 2" key="1">
    <citation type="submission" date="2023-06" db="EMBL/GenBank/DDBJ databases">
        <authorList>
            <person name="Oyuntsetseg B."/>
            <person name="Kim S.B."/>
        </authorList>
    </citation>
    <scope>NUCLEOTIDE SEQUENCE [LARGE SCALE GENOMIC DNA]</scope>
    <source>
        <strain evidence="1 2">2-15</strain>
    </source>
</reference>
<dbReference type="EMBL" id="CP127294">
    <property type="protein sequence ID" value="WIX77329.1"/>
    <property type="molecule type" value="Genomic_DNA"/>
</dbReference>
<sequence>MRYCPLVYGYTGYPLLSFQDAPAGPAGIGSVLGGTGLAVSRKAPADEARAVARRLIAADVQTEVFPAFGGQPADLRAWTSPGFHADTAATLERAWVRPRKPGYIRFQAEGSRLLRDGLAAHAPRVHDRLVVRYREWRDA</sequence>
<accession>A0A9Y2ID53</accession>
<keyword evidence="2" id="KW-1185">Reference proteome</keyword>
<protein>
    <submittedName>
        <fullName evidence="1">Uncharacterized protein</fullName>
    </submittedName>
</protein>
<dbReference type="SUPFAM" id="SSF53850">
    <property type="entry name" value="Periplasmic binding protein-like II"/>
    <property type="match status" value="1"/>
</dbReference>
<dbReference type="KEGG" id="acab:QRX50_38965"/>